<name>A0A0M9GLI4_9HYPH</name>
<dbReference type="STRING" id="1514904.SU32_14845"/>
<dbReference type="EMBL" id="JXMU01000027">
    <property type="protein sequence ID" value="KPB00236.1"/>
    <property type="molecule type" value="Genomic_DNA"/>
</dbReference>
<gene>
    <name evidence="1" type="ORF">SU32_14845</name>
</gene>
<reference evidence="1 2" key="1">
    <citation type="submission" date="2015-01" db="EMBL/GenBank/DDBJ databases">
        <title>Ahrensia donghaiensis sp. nov., a novel dimethylsulphoniopropionate-cleavage bacterium isolated from seawater and emended descriptions of the genus Ahrensia and Ahrensia kielensis.</title>
        <authorList>
            <person name="Liu J."/>
        </authorList>
    </citation>
    <scope>NUCLEOTIDE SEQUENCE [LARGE SCALE GENOMIC DNA]</scope>
    <source>
        <strain evidence="1 2">LZD062</strain>
    </source>
</reference>
<accession>A0A0M9GLI4</accession>
<keyword evidence="2" id="KW-1185">Reference proteome</keyword>
<proteinExistence type="predicted"/>
<comment type="caution">
    <text evidence="1">The sequence shown here is derived from an EMBL/GenBank/DDBJ whole genome shotgun (WGS) entry which is preliminary data.</text>
</comment>
<dbReference type="PATRIC" id="fig|1514904.3.peg.2108"/>
<organism evidence="1 2">
    <name type="scientific">Ahrensia marina</name>
    <dbReference type="NCBI Taxonomy" id="1514904"/>
    <lineage>
        <taxon>Bacteria</taxon>
        <taxon>Pseudomonadati</taxon>
        <taxon>Pseudomonadota</taxon>
        <taxon>Alphaproteobacteria</taxon>
        <taxon>Hyphomicrobiales</taxon>
        <taxon>Ahrensiaceae</taxon>
        <taxon>Ahrensia</taxon>
    </lineage>
</organism>
<dbReference type="Proteomes" id="UP000038011">
    <property type="component" value="Unassembled WGS sequence"/>
</dbReference>
<dbReference type="AlphaFoldDB" id="A0A0M9GLI4"/>
<evidence type="ECO:0000313" key="1">
    <source>
        <dbReference type="EMBL" id="KPB00236.1"/>
    </source>
</evidence>
<evidence type="ECO:0000313" key="2">
    <source>
        <dbReference type="Proteomes" id="UP000038011"/>
    </source>
</evidence>
<protein>
    <submittedName>
        <fullName evidence="1">Uncharacterized protein</fullName>
    </submittedName>
</protein>
<sequence length="106" mass="11992">MGIIESQNKGVRAYSECARICQERISTHPEQAAAYYLLKIAANRFVDVYDDQPLVSTIADNEFLNFKSYVDQLDASEQEADPTKKLDTLNRIASKIANHKILRSDV</sequence>